<organism evidence="2 3">
    <name type="scientific">Micromonas commoda (strain RCC299 / NOUM17 / CCMP2709)</name>
    <name type="common">Picoplanktonic green alga</name>
    <dbReference type="NCBI Taxonomy" id="296587"/>
    <lineage>
        <taxon>Eukaryota</taxon>
        <taxon>Viridiplantae</taxon>
        <taxon>Chlorophyta</taxon>
        <taxon>Mamiellophyceae</taxon>
        <taxon>Mamiellales</taxon>
        <taxon>Mamiellaceae</taxon>
        <taxon>Micromonas</taxon>
    </lineage>
</organism>
<dbReference type="Gene3D" id="1.10.220.160">
    <property type="match status" value="1"/>
</dbReference>
<dbReference type="GeneID" id="8246070"/>
<dbReference type="AlphaFoldDB" id="C1EBS2"/>
<dbReference type="Pfam" id="PF00856">
    <property type="entry name" value="SET"/>
    <property type="match status" value="1"/>
</dbReference>
<dbReference type="InterPro" id="IPR044238">
    <property type="entry name" value="ASHR2-like"/>
</dbReference>
<evidence type="ECO:0000313" key="2">
    <source>
        <dbReference type="EMBL" id="ACO65772.1"/>
    </source>
</evidence>
<dbReference type="EMBL" id="CP001329">
    <property type="protein sequence ID" value="ACO65772.1"/>
    <property type="molecule type" value="Genomic_DNA"/>
</dbReference>
<dbReference type="Proteomes" id="UP000002009">
    <property type="component" value="Chromosome 9"/>
</dbReference>
<dbReference type="eggNOG" id="KOG2084">
    <property type="taxonomic scope" value="Eukaryota"/>
</dbReference>
<protein>
    <submittedName>
        <fullName evidence="2">Set domain protein</fullName>
    </submittedName>
</protein>
<evidence type="ECO:0000259" key="1">
    <source>
        <dbReference type="PROSITE" id="PS50280"/>
    </source>
</evidence>
<gene>
    <name evidence="2" type="ORF">MICPUN_61170</name>
</gene>
<dbReference type="SUPFAM" id="SSF82199">
    <property type="entry name" value="SET domain"/>
    <property type="match status" value="1"/>
</dbReference>
<accession>C1EBS2</accession>
<evidence type="ECO:0000313" key="3">
    <source>
        <dbReference type="Proteomes" id="UP000002009"/>
    </source>
</evidence>
<dbReference type="InParanoid" id="C1EBS2"/>
<dbReference type="OrthoDB" id="265717at2759"/>
<dbReference type="OMA" id="VIRMIHD"/>
<dbReference type="InterPro" id="IPR046341">
    <property type="entry name" value="SET_dom_sf"/>
</dbReference>
<dbReference type="RefSeq" id="XP_002504514.1">
    <property type="nucleotide sequence ID" value="XM_002504468.1"/>
</dbReference>
<dbReference type="Gene3D" id="6.10.140.2220">
    <property type="match status" value="1"/>
</dbReference>
<dbReference type="KEGG" id="mis:MICPUN_61170"/>
<feature type="domain" description="SET" evidence="1">
    <location>
        <begin position="4"/>
        <end position="308"/>
    </location>
</feature>
<proteinExistence type="predicted"/>
<sequence length="462" mass="49136">MSGAAVAQREIPGRGVGLVAARDIDAGETVVAEHALLVGVSEEFRRVCCASCLAHGAATPCSGCGEVVLCDTCRDPASPWHHGAGHGAVVCAAERVASAWRPPLSAPDRERLRFLGACAELRRAHVVNGDARARARLDAVLRLCPDVGPAGEGIDPREASAAERVRPALEAAVQATIATTEANTAGGGLLRAIAGDAIENAALLAKETKNAFGVMAATRGGDGSHPNDGSDDDRRVRGGAVYELASRVNHACFPNVARFDNFDGVLSSPSHEFYVPHRDGPNPPGPTELRLVAIDKIPAGCEVLMSYLPVSESCARRRRRLRNTFGFGCECERCVIECAWATEDGAATGDEGAYRDASRRAREARDEAAELEADAIADALDRECDEKEEVANQSLDAAELTRRADRIPPTYALWFVRNMCPVDGCGGTLAPPHARADHMTCNYCGERRSDEEFFRRLDAGAG</sequence>
<keyword evidence="3" id="KW-1185">Reference proteome</keyword>
<dbReference type="PANTHER" id="PTHR47420:SF3">
    <property type="entry name" value="HISTONE-LYSINE N-METHYLTRANSFERASE ASHR2"/>
    <property type="match status" value="1"/>
</dbReference>
<dbReference type="InterPro" id="IPR001214">
    <property type="entry name" value="SET_dom"/>
</dbReference>
<dbReference type="Gene3D" id="2.170.270.10">
    <property type="entry name" value="SET domain"/>
    <property type="match status" value="1"/>
</dbReference>
<dbReference type="FunCoup" id="C1EBS2">
    <property type="interactions" value="73"/>
</dbReference>
<reference evidence="2 3" key="1">
    <citation type="journal article" date="2009" name="Science">
        <title>Green evolution and dynamic adaptations revealed by genomes of the marine picoeukaryotes Micromonas.</title>
        <authorList>
            <person name="Worden A.Z."/>
            <person name="Lee J.H."/>
            <person name="Mock T."/>
            <person name="Rouze P."/>
            <person name="Simmons M.P."/>
            <person name="Aerts A.L."/>
            <person name="Allen A.E."/>
            <person name="Cuvelier M.L."/>
            <person name="Derelle E."/>
            <person name="Everett M.V."/>
            <person name="Foulon E."/>
            <person name="Grimwood J."/>
            <person name="Gundlach H."/>
            <person name="Henrissat B."/>
            <person name="Napoli C."/>
            <person name="McDonald S.M."/>
            <person name="Parker M.S."/>
            <person name="Rombauts S."/>
            <person name="Salamov A."/>
            <person name="Von Dassow P."/>
            <person name="Badger J.H."/>
            <person name="Coutinho P.M."/>
            <person name="Demir E."/>
            <person name="Dubchak I."/>
            <person name="Gentemann C."/>
            <person name="Eikrem W."/>
            <person name="Gready J.E."/>
            <person name="John U."/>
            <person name="Lanier W."/>
            <person name="Lindquist E.A."/>
            <person name="Lucas S."/>
            <person name="Mayer K.F."/>
            <person name="Moreau H."/>
            <person name="Not F."/>
            <person name="Otillar R."/>
            <person name="Panaud O."/>
            <person name="Pangilinan J."/>
            <person name="Paulsen I."/>
            <person name="Piegu B."/>
            <person name="Poliakov A."/>
            <person name="Robbens S."/>
            <person name="Schmutz J."/>
            <person name="Toulza E."/>
            <person name="Wyss T."/>
            <person name="Zelensky A."/>
            <person name="Zhou K."/>
            <person name="Armbrust E.V."/>
            <person name="Bhattacharya D."/>
            <person name="Goodenough U.W."/>
            <person name="Van de Peer Y."/>
            <person name="Grigoriev I.V."/>
        </authorList>
    </citation>
    <scope>NUCLEOTIDE SEQUENCE [LARGE SCALE GENOMIC DNA]</scope>
    <source>
        <strain evidence="3">RCC299 / NOUM17</strain>
    </source>
</reference>
<dbReference type="STRING" id="296587.C1EBS2"/>
<name>C1EBS2_MICCC</name>
<dbReference type="PANTHER" id="PTHR47420">
    <property type="entry name" value="HISTONE-LYSINE N-METHYLTRANSFERASE ASHR2"/>
    <property type="match status" value="1"/>
</dbReference>
<dbReference type="PROSITE" id="PS50280">
    <property type="entry name" value="SET"/>
    <property type="match status" value="1"/>
</dbReference>